<evidence type="ECO:0000313" key="3">
    <source>
        <dbReference type="EMBL" id="MFC7275282.1"/>
    </source>
</evidence>
<comment type="caution">
    <text evidence="3">The sequence shown here is derived from an EMBL/GenBank/DDBJ whole genome shotgun (WGS) entry which is preliminary data.</text>
</comment>
<feature type="region of interest" description="Disordered" evidence="1">
    <location>
        <begin position="259"/>
        <end position="279"/>
    </location>
</feature>
<gene>
    <name evidence="3" type="ORF">ACFQS1_14930</name>
</gene>
<dbReference type="Pfam" id="PF24703">
    <property type="entry name" value="DUF7666"/>
    <property type="match status" value="1"/>
</dbReference>
<dbReference type="RefSeq" id="WP_378968184.1">
    <property type="nucleotide sequence ID" value="NZ_JBHTBJ010000008.1"/>
</dbReference>
<dbReference type="InterPro" id="IPR056083">
    <property type="entry name" value="DUF7666"/>
</dbReference>
<dbReference type="EMBL" id="JBHTBJ010000008">
    <property type="protein sequence ID" value="MFC7275282.1"/>
    <property type="molecule type" value="Genomic_DNA"/>
</dbReference>
<keyword evidence="4" id="KW-1185">Reference proteome</keyword>
<protein>
    <recommendedName>
        <fullName evidence="2">DUF7666 domain-containing protein</fullName>
    </recommendedName>
</protein>
<evidence type="ECO:0000313" key="4">
    <source>
        <dbReference type="Proteomes" id="UP001596548"/>
    </source>
</evidence>
<feature type="domain" description="DUF7666" evidence="2">
    <location>
        <begin position="222"/>
        <end position="317"/>
    </location>
</feature>
<proteinExistence type="predicted"/>
<reference evidence="4" key="1">
    <citation type="journal article" date="2019" name="Int. J. Syst. Evol. Microbiol.">
        <title>The Global Catalogue of Microorganisms (GCM) 10K type strain sequencing project: providing services to taxonomists for standard genome sequencing and annotation.</title>
        <authorList>
            <consortium name="The Broad Institute Genomics Platform"/>
            <consortium name="The Broad Institute Genome Sequencing Center for Infectious Disease"/>
            <person name="Wu L."/>
            <person name="Ma J."/>
        </authorList>
    </citation>
    <scope>NUCLEOTIDE SEQUENCE [LARGE SCALE GENOMIC DNA]</scope>
    <source>
        <strain evidence="4">XZYJT-10</strain>
    </source>
</reference>
<organism evidence="3 4">
    <name type="scientific">Paractinoplanes rhizophilus</name>
    <dbReference type="NCBI Taxonomy" id="1416877"/>
    <lineage>
        <taxon>Bacteria</taxon>
        <taxon>Bacillati</taxon>
        <taxon>Actinomycetota</taxon>
        <taxon>Actinomycetes</taxon>
        <taxon>Micromonosporales</taxon>
        <taxon>Micromonosporaceae</taxon>
        <taxon>Paractinoplanes</taxon>
    </lineage>
</organism>
<dbReference type="PANTHER" id="PTHR35245:SF2">
    <property type="entry name" value="DISINTEGRIN DOMAIN-CONTAINING PROTEIN"/>
    <property type="match status" value="1"/>
</dbReference>
<evidence type="ECO:0000259" key="2">
    <source>
        <dbReference type="Pfam" id="PF24703"/>
    </source>
</evidence>
<sequence length="326" mass="33579">MTTATVTAQAELDAALDRTDLNEIIITSPAGVWLELNRLGSASVTAYGSASVRAYYSASVTAYGSASVTASGSASVRAYDSASVRAYDSASVRAYDSASVTAYDSASVTAYDSASVRAYDSASVTAYDSASVTASGSASVTAYYSASVTAYDSASVTASGSASVTAYGSASVTATPHVAVHLHSARATVTGGVVIDLTTLDLTDARAWAEHQGVDITDGEAILYKAVSSGLTAGEQYDMPTTYTVGATVTAPDWRDDHKCGGGLHASPRPEQAKRYRDSETGTRFLRVAAPLVDLRPISADKAKTRSVRVLAEVDINATDLTHANA</sequence>
<name>A0ABW2HSB2_9ACTN</name>
<dbReference type="Gene3D" id="2.160.20.120">
    <property type="match status" value="1"/>
</dbReference>
<evidence type="ECO:0000256" key="1">
    <source>
        <dbReference type="SAM" id="MobiDB-lite"/>
    </source>
</evidence>
<accession>A0ABW2HSB2</accession>
<dbReference type="Proteomes" id="UP001596548">
    <property type="component" value="Unassembled WGS sequence"/>
</dbReference>
<dbReference type="PANTHER" id="PTHR35245">
    <property type="match status" value="1"/>
</dbReference>